<evidence type="ECO:0000313" key="1">
    <source>
        <dbReference type="EMBL" id="TFK68660.1"/>
    </source>
</evidence>
<sequence length="261" mass="29067">MPDQIPQPEPRPQAMADSMPYPTASHYLPHPHPYYPSHQPSAMNHGHGHVHVVSPPPRPDTTQRKRPKYTRSKTGCLTCRVKKIKCDETKPNCMRCTHGQRDCTWPEGVPPRKKAVARKDSSDTRPSTAGSSGLSESSTPPTRDNTPPRRPTDAGLLPLPSRRTSSDSYLQLPIPSDADLGRRHLNVDRSPYPSPSSNVLTMIPESVSYPSHPRYDNFTSTHPASSARHAMATGYRTLGQPLNQWNPSESLDPYLVPNYTR</sequence>
<keyword evidence="2" id="KW-1185">Reference proteome</keyword>
<dbReference type="Proteomes" id="UP000308600">
    <property type="component" value="Unassembled WGS sequence"/>
</dbReference>
<name>A0ACD3AT31_9AGAR</name>
<organism evidence="1 2">
    <name type="scientific">Pluteus cervinus</name>
    <dbReference type="NCBI Taxonomy" id="181527"/>
    <lineage>
        <taxon>Eukaryota</taxon>
        <taxon>Fungi</taxon>
        <taxon>Dikarya</taxon>
        <taxon>Basidiomycota</taxon>
        <taxon>Agaricomycotina</taxon>
        <taxon>Agaricomycetes</taxon>
        <taxon>Agaricomycetidae</taxon>
        <taxon>Agaricales</taxon>
        <taxon>Pluteineae</taxon>
        <taxon>Pluteaceae</taxon>
        <taxon>Pluteus</taxon>
    </lineage>
</organism>
<evidence type="ECO:0000313" key="2">
    <source>
        <dbReference type="Proteomes" id="UP000308600"/>
    </source>
</evidence>
<protein>
    <submittedName>
        <fullName evidence="1">Uncharacterized protein</fullName>
    </submittedName>
</protein>
<proteinExistence type="predicted"/>
<accession>A0ACD3AT31</accession>
<dbReference type="EMBL" id="ML208346">
    <property type="protein sequence ID" value="TFK68660.1"/>
    <property type="molecule type" value="Genomic_DNA"/>
</dbReference>
<reference evidence="1 2" key="1">
    <citation type="journal article" date="2019" name="Nat. Ecol. Evol.">
        <title>Megaphylogeny resolves global patterns of mushroom evolution.</title>
        <authorList>
            <person name="Varga T."/>
            <person name="Krizsan K."/>
            <person name="Foldi C."/>
            <person name="Dima B."/>
            <person name="Sanchez-Garcia M."/>
            <person name="Sanchez-Ramirez S."/>
            <person name="Szollosi G.J."/>
            <person name="Szarkandi J.G."/>
            <person name="Papp V."/>
            <person name="Albert L."/>
            <person name="Andreopoulos W."/>
            <person name="Angelini C."/>
            <person name="Antonin V."/>
            <person name="Barry K.W."/>
            <person name="Bougher N.L."/>
            <person name="Buchanan P."/>
            <person name="Buyck B."/>
            <person name="Bense V."/>
            <person name="Catcheside P."/>
            <person name="Chovatia M."/>
            <person name="Cooper J."/>
            <person name="Damon W."/>
            <person name="Desjardin D."/>
            <person name="Finy P."/>
            <person name="Geml J."/>
            <person name="Haridas S."/>
            <person name="Hughes K."/>
            <person name="Justo A."/>
            <person name="Karasinski D."/>
            <person name="Kautmanova I."/>
            <person name="Kiss B."/>
            <person name="Kocsube S."/>
            <person name="Kotiranta H."/>
            <person name="LaButti K.M."/>
            <person name="Lechner B.E."/>
            <person name="Liimatainen K."/>
            <person name="Lipzen A."/>
            <person name="Lukacs Z."/>
            <person name="Mihaltcheva S."/>
            <person name="Morgado L.N."/>
            <person name="Niskanen T."/>
            <person name="Noordeloos M.E."/>
            <person name="Ohm R.A."/>
            <person name="Ortiz-Santana B."/>
            <person name="Ovrebo C."/>
            <person name="Racz N."/>
            <person name="Riley R."/>
            <person name="Savchenko A."/>
            <person name="Shiryaev A."/>
            <person name="Soop K."/>
            <person name="Spirin V."/>
            <person name="Szebenyi C."/>
            <person name="Tomsovsky M."/>
            <person name="Tulloss R.E."/>
            <person name="Uehling J."/>
            <person name="Grigoriev I.V."/>
            <person name="Vagvolgyi C."/>
            <person name="Papp T."/>
            <person name="Martin F.M."/>
            <person name="Miettinen O."/>
            <person name="Hibbett D.S."/>
            <person name="Nagy L.G."/>
        </authorList>
    </citation>
    <scope>NUCLEOTIDE SEQUENCE [LARGE SCALE GENOMIC DNA]</scope>
    <source>
        <strain evidence="1 2">NL-1719</strain>
    </source>
</reference>
<gene>
    <name evidence="1" type="ORF">BDN72DRAFT_841453</name>
</gene>